<accession>A0A9W7MSH3</accession>
<organism evidence="1 2">
    <name type="scientific">Hibiscus trionum</name>
    <name type="common">Flower of an hour</name>
    <dbReference type="NCBI Taxonomy" id="183268"/>
    <lineage>
        <taxon>Eukaryota</taxon>
        <taxon>Viridiplantae</taxon>
        <taxon>Streptophyta</taxon>
        <taxon>Embryophyta</taxon>
        <taxon>Tracheophyta</taxon>
        <taxon>Spermatophyta</taxon>
        <taxon>Magnoliopsida</taxon>
        <taxon>eudicotyledons</taxon>
        <taxon>Gunneridae</taxon>
        <taxon>Pentapetalae</taxon>
        <taxon>rosids</taxon>
        <taxon>malvids</taxon>
        <taxon>Malvales</taxon>
        <taxon>Malvaceae</taxon>
        <taxon>Malvoideae</taxon>
        <taxon>Hibiscus</taxon>
    </lineage>
</organism>
<reference evidence="1" key="1">
    <citation type="submission" date="2023-05" db="EMBL/GenBank/DDBJ databases">
        <title>Genome and transcriptome analyses reveal genes involved in the formation of fine ridges on petal epidermal cells in Hibiscus trionum.</title>
        <authorList>
            <person name="Koshimizu S."/>
            <person name="Masuda S."/>
            <person name="Ishii T."/>
            <person name="Shirasu K."/>
            <person name="Hoshino A."/>
            <person name="Arita M."/>
        </authorList>
    </citation>
    <scope>NUCLEOTIDE SEQUENCE</scope>
    <source>
        <strain evidence="1">Hamamatsu line</strain>
    </source>
</reference>
<proteinExistence type="predicted"/>
<evidence type="ECO:0000313" key="2">
    <source>
        <dbReference type="Proteomes" id="UP001165190"/>
    </source>
</evidence>
<dbReference type="EMBL" id="BSYR01000048">
    <property type="protein sequence ID" value="GMJ07586.1"/>
    <property type="molecule type" value="Genomic_DNA"/>
</dbReference>
<protein>
    <submittedName>
        <fullName evidence="1">Phragmoplast orienting kinesin 2</fullName>
    </submittedName>
</protein>
<name>A0A9W7MSH3_HIBTR</name>
<keyword evidence="2" id="KW-1185">Reference proteome</keyword>
<comment type="caution">
    <text evidence="1">The sequence shown here is derived from an EMBL/GenBank/DDBJ whole genome shotgun (WGS) entry which is preliminary data.</text>
</comment>
<sequence length="96" mass="10585">MCGGNFAASYSGMPSSSSGLVTVVNTVEVPHFDLKEDPLFGWITMYRFLFGSVLSTTQKNTNGYHICSTCATVAFVVVNRLSEASHNNLNMQNQWR</sequence>
<gene>
    <name evidence="1" type="ORF">HRI_004427800</name>
</gene>
<dbReference type="Proteomes" id="UP001165190">
    <property type="component" value="Unassembled WGS sequence"/>
</dbReference>
<dbReference type="AlphaFoldDB" id="A0A9W7MSH3"/>
<evidence type="ECO:0000313" key="1">
    <source>
        <dbReference type="EMBL" id="GMJ07586.1"/>
    </source>
</evidence>